<dbReference type="Gene3D" id="3.40.50.720">
    <property type="entry name" value="NAD(P)-binding Rossmann-like Domain"/>
    <property type="match status" value="1"/>
</dbReference>
<dbReference type="InterPro" id="IPR026055">
    <property type="entry name" value="FAR"/>
</dbReference>
<dbReference type="PANTHER" id="PTHR11011:SF24">
    <property type="entry name" value="FATTY ACYL-COA REDUCTASE"/>
    <property type="match status" value="1"/>
</dbReference>
<evidence type="ECO:0000256" key="3">
    <source>
        <dbReference type="ARBA" id="ARBA00023098"/>
    </source>
</evidence>
<keyword evidence="4" id="KW-1133">Transmembrane helix</keyword>
<dbReference type="SUPFAM" id="SSF51735">
    <property type="entry name" value="NAD(P)-binding Rossmann-fold domains"/>
    <property type="match status" value="1"/>
</dbReference>
<evidence type="ECO:0000259" key="7">
    <source>
        <dbReference type="Pfam" id="PF07993"/>
    </source>
</evidence>
<dbReference type="Pfam" id="PF07993">
    <property type="entry name" value="NAD_binding_4"/>
    <property type="match status" value="1"/>
</dbReference>
<evidence type="ECO:0000256" key="1">
    <source>
        <dbReference type="ARBA" id="ARBA00005928"/>
    </source>
</evidence>
<reference evidence="9" key="1">
    <citation type="journal article" date="2015" name="Proc. Natl. Acad. Sci. U.S.A.">
        <title>Genome sequence of the Asian Tiger mosquito, Aedes albopictus, reveals insights into its biology, genetics, and evolution.</title>
        <authorList>
            <person name="Chen X.G."/>
            <person name="Jiang X."/>
            <person name="Gu J."/>
            <person name="Xu M."/>
            <person name="Wu Y."/>
            <person name="Deng Y."/>
            <person name="Zhang C."/>
            <person name="Bonizzoni M."/>
            <person name="Dermauw W."/>
            <person name="Vontas J."/>
            <person name="Armbruster P."/>
            <person name="Huang X."/>
            <person name="Yang Y."/>
            <person name="Zhang H."/>
            <person name="He W."/>
            <person name="Peng H."/>
            <person name="Liu Y."/>
            <person name="Wu K."/>
            <person name="Chen J."/>
            <person name="Lirakis M."/>
            <person name="Topalis P."/>
            <person name="Van Leeuwen T."/>
            <person name="Hall A.B."/>
            <person name="Jiang X."/>
            <person name="Thorpe C."/>
            <person name="Mueller R.L."/>
            <person name="Sun C."/>
            <person name="Waterhouse R.M."/>
            <person name="Yan G."/>
            <person name="Tu Z.J."/>
            <person name="Fang X."/>
            <person name="James A.A."/>
        </authorList>
    </citation>
    <scope>NUCLEOTIDE SEQUENCE [LARGE SCALE GENOMIC DNA]</scope>
    <source>
        <strain evidence="9">Foshan</strain>
    </source>
</reference>
<dbReference type="EnsemblMetazoa" id="AALFPA23_004833.R5999">
    <property type="protein sequence ID" value="AALFPA23_004833.P5999"/>
    <property type="gene ID" value="AALFPA23_004833"/>
</dbReference>
<feature type="compositionally biased region" description="Polar residues" evidence="5">
    <location>
        <begin position="124"/>
        <end position="151"/>
    </location>
</feature>
<evidence type="ECO:0000256" key="5">
    <source>
        <dbReference type="SAM" id="MobiDB-lite"/>
    </source>
</evidence>
<evidence type="ECO:0000256" key="4">
    <source>
        <dbReference type="RuleBase" id="RU363097"/>
    </source>
</evidence>
<keyword evidence="9" id="KW-1185">Reference proteome</keyword>
<comment type="catalytic activity">
    <reaction evidence="4">
        <text>a long-chain fatty acyl-CoA + 2 NADPH + 2 H(+) = a long-chain primary fatty alcohol + 2 NADP(+) + CoA</text>
        <dbReference type="Rhea" id="RHEA:52716"/>
        <dbReference type="ChEBI" id="CHEBI:15378"/>
        <dbReference type="ChEBI" id="CHEBI:57287"/>
        <dbReference type="ChEBI" id="CHEBI:57783"/>
        <dbReference type="ChEBI" id="CHEBI:58349"/>
        <dbReference type="ChEBI" id="CHEBI:77396"/>
        <dbReference type="ChEBI" id="CHEBI:83139"/>
        <dbReference type="EC" id="1.2.1.84"/>
    </reaction>
</comment>
<reference evidence="8" key="2">
    <citation type="submission" date="2025-05" db="UniProtKB">
        <authorList>
            <consortium name="EnsemblMetazoa"/>
        </authorList>
    </citation>
    <scope>IDENTIFICATION</scope>
    <source>
        <strain evidence="8">Foshan</strain>
    </source>
</reference>
<keyword evidence="4" id="KW-0812">Transmembrane</keyword>
<sequence length="448" mass="50709">MNFCDFTHTLVKQFRWTQSFRTIRHTEIMATMKLITALVNVTLYVSVNFDQAVRLYDGQRLKRRRLSTVVSTHTTTTSVPVTHRWLTPAGPHGIPLLHQDLRSNLIATLDKLAGFRGNRASAVNPGSSHNSFQGDVEQQSGSPSPCRSPRLTSFSPNTYTFTKGLAEQICYDYRQELPLVIFRPSIVTNAEKEPLPGWIDNFNGPIGLLVGMGTGVMRSGCIKLDNHINCIPVDVSIKAIIIAAWKRANSSSAQPILPIYNSAADVCKTATYNFLVTDGEELYYKTPTSQVLWAPGGVNAICLEVYYVAFFFLQFLPSLVLDALIKLSGHKPMLLRLQRRIFDATISLKYFTDNEWVFKTANFRGLQLALLDQDRETFDINYITKGLVSYYADSIMGARRYLFKETDDTIPAARKKIMRFKWINRVIKYALFFFLGYLLFCKISVALS</sequence>
<evidence type="ECO:0000313" key="8">
    <source>
        <dbReference type="EnsemblMetazoa" id="AALFPA23_004833.P5999"/>
    </source>
</evidence>
<dbReference type="RefSeq" id="XP_062711331.1">
    <property type="nucleotide sequence ID" value="XM_062855347.1"/>
</dbReference>
<evidence type="ECO:0000313" key="9">
    <source>
        <dbReference type="Proteomes" id="UP000069940"/>
    </source>
</evidence>
<keyword evidence="2 4" id="KW-0444">Lipid biosynthesis</keyword>
<dbReference type="CDD" id="cd09071">
    <property type="entry name" value="FAR_C"/>
    <property type="match status" value="1"/>
</dbReference>
<keyword evidence="4" id="KW-0560">Oxidoreductase</keyword>
<dbReference type="Pfam" id="PF03015">
    <property type="entry name" value="Sterile"/>
    <property type="match status" value="1"/>
</dbReference>
<comment type="function">
    <text evidence="4">Catalyzes the reduction of fatty acyl-CoA to fatty alcohols.</text>
</comment>
<dbReference type="EC" id="1.2.1.84" evidence="4"/>
<organism evidence="8 9">
    <name type="scientific">Aedes albopictus</name>
    <name type="common">Asian tiger mosquito</name>
    <name type="synonym">Stegomyia albopicta</name>
    <dbReference type="NCBI Taxonomy" id="7160"/>
    <lineage>
        <taxon>Eukaryota</taxon>
        <taxon>Metazoa</taxon>
        <taxon>Ecdysozoa</taxon>
        <taxon>Arthropoda</taxon>
        <taxon>Hexapoda</taxon>
        <taxon>Insecta</taxon>
        <taxon>Pterygota</taxon>
        <taxon>Neoptera</taxon>
        <taxon>Endopterygota</taxon>
        <taxon>Diptera</taxon>
        <taxon>Nematocera</taxon>
        <taxon>Culicoidea</taxon>
        <taxon>Culicidae</taxon>
        <taxon>Culicinae</taxon>
        <taxon>Aedini</taxon>
        <taxon>Aedes</taxon>
        <taxon>Stegomyia</taxon>
    </lineage>
</organism>
<dbReference type="GeneID" id="109412777"/>
<name>A0ABM1Y1I8_AEDAL</name>
<proteinExistence type="inferred from homology"/>
<dbReference type="InterPro" id="IPR013120">
    <property type="entry name" value="FAR_NAD-bd"/>
</dbReference>
<dbReference type="InterPro" id="IPR033640">
    <property type="entry name" value="FAR_C"/>
</dbReference>
<keyword evidence="3 4" id="KW-0443">Lipid metabolism</keyword>
<keyword evidence="4" id="KW-0521">NADP</keyword>
<feature type="region of interest" description="Disordered" evidence="5">
    <location>
        <begin position="123"/>
        <end position="151"/>
    </location>
</feature>
<keyword evidence="4" id="KW-0472">Membrane</keyword>
<protein>
    <recommendedName>
        <fullName evidence="4">Fatty acyl-CoA reductase</fullName>
        <ecNumber evidence="4">1.2.1.84</ecNumber>
    </recommendedName>
</protein>
<dbReference type="InterPro" id="IPR036291">
    <property type="entry name" value="NAD(P)-bd_dom_sf"/>
</dbReference>
<evidence type="ECO:0000259" key="6">
    <source>
        <dbReference type="Pfam" id="PF03015"/>
    </source>
</evidence>
<evidence type="ECO:0000256" key="2">
    <source>
        <dbReference type="ARBA" id="ARBA00022516"/>
    </source>
</evidence>
<dbReference type="PANTHER" id="PTHR11011">
    <property type="entry name" value="MALE STERILITY PROTEIN 2-RELATED"/>
    <property type="match status" value="1"/>
</dbReference>
<comment type="similarity">
    <text evidence="1 4">Belongs to the fatty acyl-CoA reductase family.</text>
</comment>
<feature type="domain" description="Thioester reductase (TE)" evidence="7">
    <location>
        <begin position="149"/>
        <end position="240"/>
    </location>
</feature>
<dbReference type="Proteomes" id="UP000069940">
    <property type="component" value="Unassembled WGS sequence"/>
</dbReference>
<accession>A0ABM1Y1I8</accession>
<feature type="transmembrane region" description="Helical" evidence="4">
    <location>
        <begin position="426"/>
        <end position="447"/>
    </location>
</feature>
<feature type="domain" description="Fatty acyl-CoA reductase C-terminal" evidence="6">
    <location>
        <begin position="313"/>
        <end position="405"/>
    </location>
</feature>